<evidence type="ECO:0000313" key="2">
    <source>
        <dbReference type="EMBL" id="QIN29261.1"/>
    </source>
</evidence>
<dbReference type="InterPro" id="IPR009057">
    <property type="entry name" value="Homeodomain-like_sf"/>
</dbReference>
<dbReference type="GO" id="GO:0004803">
    <property type="term" value="F:transposase activity"/>
    <property type="evidence" value="ECO:0007669"/>
    <property type="project" value="InterPro"/>
</dbReference>
<dbReference type="Pfam" id="PF01527">
    <property type="entry name" value="HTH_Tnp_1"/>
    <property type="match status" value="1"/>
</dbReference>
<gene>
    <name evidence="2" type="ORF">EW640_08230</name>
</gene>
<dbReference type="KEGG" id="blut:EW640_08230"/>
<dbReference type="InterPro" id="IPR002514">
    <property type="entry name" value="Transposase_8"/>
</dbReference>
<reference evidence="2 3" key="1">
    <citation type="submission" date="2019-02" db="EMBL/GenBank/DDBJ databases">
        <title>Complete Genome Sequence and Methylome Analysis of Brevibacterium luteolum NEB1784.</title>
        <authorList>
            <person name="Fomenkov A."/>
            <person name="Roberts R.J."/>
        </authorList>
    </citation>
    <scope>NUCLEOTIDE SEQUENCE [LARGE SCALE GENOMIC DNA]</scope>
    <source>
        <strain evidence="2 3">NEB1784</strain>
    </source>
</reference>
<evidence type="ECO:0008006" key="4">
    <source>
        <dbReference type="Google" id="ProtNLM"/>
    </source>
</evidence>
<name>A0A6G8KXA8_9MICO</name>
<feature type="region of interest" description="Disordered" evidence="1">
    <location>
        <begin position="1"/>
        <end position="28"/>
    </location>
</feature>
<dbReference type="InterPro" id="IPR051839">
    <property type="entry name" value="RD_transcriptional_regulator"/>
</dbReference>
<dbReference type="EMBL" id="CP035810">
    <property type="protein sequence ID" value="QIN29261.1"/>
    <property type="molecule type" value="Genomic_DNA"/>
</dbReference>
<protein>
    <recommendedName>
        <fullName evidence="4">Transposase</fullName>
    </recommendedName>
</protein>
<dbReference type="PANTHER" id="PTHR33215">
    <property type="entry name" value="PROTEIN DISTAL ANTENNA"/>
    <property type="match status" value="1"/>
</dbReference>
<proteinExistence type="predicted"/>
<dbReference type="PANTHER" id="PTHR33215:SF13">
    <property type="entry name" value="PROTEIN DISTAL ANTENNA"/>
    <property type="match status" value="1"/>
</dbReference>
<dbReference type="InterPro" id="IPR036388">
    <property type="entry name" value="WH-like_DNA-bd_sf"/>
</dbReference>
<dbReference type="GO" id="GO:0003677">
    <property type="term" value="F:DNA binding"/>
    <property type="evidence" value="ECO:0007669"/>
    <property type="project" value="InterPro"/>
</dbReference>
<dbReference type="SUPFAM" id="SSF46689">
    <property type="entry name" value="Homeodomain-like"/>
    <property type="match status" value="1"/>
</dbReference>
<accession>A0A6G8KXA8</accession>
<dbReference type="Gene3D" id="1.10.10.10">
    <property type="entry name" value="Winged helix-like DNA-binding domain superfamily/Winged helix DNA-binding domain"/>
    <property type="match status" value="1"/>
</dbReference>
<evidence type="ECO:0000256" key="1">
    <source>
        <dbReference type="SAM" id="MobiDB-lite"/>
    </source>
</evidence>
<evidence type="ECO:0000313" key="3">
    <source>
        <dbReference type="Proteomes" id="UP000501518"/>
    </source>
</evidence>
<organism evidence="2 3">
    <name type="scientific">Brevibacterium luteolum</name>
    <dbReference type="NCBI Taxonomy" id="199591"/>
    <lineage>
        <taxon>Bacteria</taxon>
        <taxon>Bacillati</taxon>
        <taxon>Actinomycetota</taxon>
        <taxon>Actinomycetes</taxon>
        <taxon>Micrococcales</taxon>
        <taxon>Brevibacteriaceae</taxon>
        <taxon>Brevibacterium</taxon>
    </lineage>
</organism>
<dbReference type="GO" id="GO:0006313">
    <property type="term" value="P:DNA transposition"/>
    <property type="evidence" value="ECO:0007669"/>
    <property type="project" value="InterPro"/>
</dbReference>
<dbReference type="Proteomes" id="UP000501518">
    <property type="component" value="Chromosome"/>
</dbReference>
<dbReference type="AlphaFoldDB" id="A0A6G8KXA8"/>
<sequence>MDAQVSGICSPAGRMFNMSDQKRQRRSYTPEYRVEAANLVIDTGRSIAAVAREIGVGEQTLGTWVKAEKGRRRVDGEPMGPLDEDERAELARLRRENFDLKQDNEFLGKAAAFFASKPRNTRNSS</sequence>